<dbReference type="RefSeq" id="WP_005395726.1">
    <property type="nucleotide sequence ID" value="NZ_CP066007.1"/>
</dbReference>
<feature type="transmembrane region" description="Helical" evidence="8">
    <location>
        <begin position="188"/>
        <end position="206"/>
    </location>
</feature>
<dbReference type="InterPro" id="IPR058533">
    <property type="entry name" value="Cation_efflux_TM"/>
</dbReference>
<evidence type="ECO:0000256" key="2">
    <source>
        <dbReference type="ARBA" id="ARBA00008873"/>
    </source>
</evidence>
<dbReference type="Proteomes" id="UP000596145">
    <property type="component" value="Chromosome"/>
</dbReference>
<feature type="domain" description="Cation efflux protein cytoplasmic" evidence="10">
    <location>
        <begin position="218"/>
        <end position="292"/>
    </location>
</feature>
<evidence type="ECO:0000256" key="1">
    <source>
        <dbReference type="ARBA" id="ARBA00004141"/>
    </source>
</evidence>
<dbReference type="SUPFAM" id="SSF160240">
    <property type="entry name" value="Cation efflux protein cytoplasmic domain-like"/>
    <property type="match status" value="1"/>
</dbReference>
<evidence type="ECO:0000256" key="8">
    <source>
        <dbReference type="SAM" id="Phobius"/>
    </source>
</evidence>
<dbReference type="NCBIfam" id="TIGR01297">
    <property type="entry name" value="CDF"/>
    <property type="match status" value="1"/>
</dbReference>
<dbReference type="OrthoDB" id="9809646at2"/>
<dbReference type="GO" id="GO:0005886">
    <property type="term" value="C:plasma membrane"/>
    <property type="evidence" value="ECO:0007669"/>
    <property type="project" value="TreeGrafter"/>
</dbReference>
<feature type="transmembrane region" description="Helical" evidence="8">
    <location>
        <begin position="124"/>
        <end position="145"/>
    </location>
</feature>
<keyword evidence="6" id="KW-0406">Ion transport</keyword>
<evidence type="ECO:0000256" key="7">
    <source>
        <dbReference type="ARBA" id="ARBA00023136"/>
    </source>
</evidence>
<dbReference type="Pfam" id="PF16916">
    <property type="entry name" value="ZT_dimer"/>
    <property type="match status" value="1"/>
</dbReference>
<dbReference type="InterPro" id="IPR027469">
    <property type="entry name" value="Cation_efflux_TMD_sf"/>
</dbReference>
<organism evidence="11 13">
    <name type="scientific">Corynebacterium glucuronolyticum</name>
    <dbReference type="NCBI Taxonomy" id="39791"/>
    <lineage>
        <taxon>Bacteria</taxon>
        <taxon>Bacillati</taxon>
        <taxon>Actinomycetota</taxon>
        <taxon>Actinomycetes</taxon>
        <taxon>Mycobacteriales</taxon>
        <taxon>Corynebacteriaceae</taxon>
        <taxon>Corynebacterium</taxon>
    </lineage>
</organism>
<dbReference type="AlphaFoldDB" id="A0A7T4EF24"/>
<evidence type="ECO:0000259" key="9">
    <source>
        <dbReference type="Pfam" id="PF01545"/>
    </source>
</evidence>
<reference evidence="11 13" key="1">
    <citation type="submission" date="2020-12" db="EMBL/GenBank/DDBJ databases">
        <title>FDA dAtabase for Regulatory Grade micrObial Sequences (FDA-ARGOS): Supporting development and validation of Infectious Disease Dx tests.</title>
        <authorList>
            <person name="Sproer C."/>
            <person name="Gronow S."/>
            <person name="Severitt S."/>
            <person name="Schroder I."/>
            <person name="Tallon L."/>
            <person name="Sadzewicz L."/>
            <person name="Zhao X."/>
            <person name="Boylan J."/>
            <person name="Ott S."/>
            <person name="Bowen H."/>
            <person name="Vavikolanu K."/>
            <person name="Mehta A."/>
            <person name="Aluvathingal J."/>
            <person name="Nadendla S."/>
            <person name="Lowell S."/>
            <person name="Myers T."/>
            <person name="Yan Y."/>
            <person name="Sichtig H."/>
        </authorList>
    </citation>
    <scope>NUCLEOTIDE SEQUENCE [LARGE SCALE GENOMIC DNA]</scope>
    <source>
        <strain evidence="11 13">FDAARGOS_1053</strain>
        <strain evidence="12">FDAARGOS_1191</strain>
    </source>
</reference>
<feature type="transmembrane region" description="Helical" evidence="8">
    <location>
        <begin position="93"/>
        <end position="112"/>
    </location>
</feature>
<dbReference type="InterPro" id="IPR036837">
    <property type="entry name" value="Cation_efflux_CTD_sf"/>
</dbReference>
<dbReference type="EMBL" id="CP066007">
    <property type="protein sequence ID" value="QQB46183.1"/>
    <property type="molecule type" value="Genomic_DNA"/>
</dbReference>
<feature type="transmembrane region" description="Helical" evidence="8">
    <location>
        <begin position="20"/>
        <end position="47"/>
    </location>
</feature>
<sequence length="302" mass="32187">MHSHDHSHDHAHDHAQNASLTALTVSFAMTATIFIAQVIGGLISGSLALLSDAMHMLSDSTGMVIAIVALLIGRKAATAKATFGYRRVEVIAAMINALVVTGVVATIIYNAVIRLGSEYEIQTVTMLGVAVVGLIANAVSALILMRRQHDSLNMRGAYLHVLSDLLGSVAVIIAGIIIWLTGWTYADSIASFIIAGMVLPRALGLLRDSVYVLLNRVPSSIDTVAVQRTVEALPHVAAVHDLHVWSTDGTEPLATCHVVVAEGIHADCEILDAVQAALRKFGIDHSTIQIERPSHIDHEVVC</sequence>
<evidence type="ECO:0000256" key="3">
    <source>
        <dbReference type="ARBA" id="ARBA00022448"/>
    </source>
</evidence>
<dbReference type="EMBL" id="CP069534">
    <property type="protein sequence ID" value="QRP71305.1"/>
    <property type="molecule type" value="Genomic_DNA"/>
</dbReference>
<evidence type="ECO:0000313" key="12">
    <source>
        <dbReference type="EMBL" id="QRP71305.1"/>
    </source>
</evidence>
<dbReference type="InterPro" id="IPR050681">
    <property type="entry name" value="CDF/SLC30A"/>
</dbReference>
<evidence type="ECO:0000256" key="4">
    <source>
        <dbReference type="ARBA" id="ARBA00022692"/>
    </source>
</evidence>
<protein>
    <submittedName>
        <fullName evidence="11">Cation transporter</fullName>
    </submittedName>
</protein>
<keyword evidence="5 8" id="KW-1133">Transmembrane helix</keyword>
<keyword evidence="3" id="KW-0813">Transport</keyword>
<dbReference type="InterPro" id="IPR002524">
    <property type="entry name" value="Cation_efflux"/>
</dbReference>
<keyword evidence="4 8" id="KW-0812">Transmembrane</keyword>
<dbReference type="InterPro" id="IPR027470">
    <property type="entry name" value="Cation_efflux_CTD"/>
</dbReference>
<accession>A0A7T4EF24</accession>
<dbReference type="GO" id="GO:0005385">
    <property type="term" value="F:zinc ion transmembrane transporter activity"/>
    <property type="evidence" value="ECO:0007669"/>
    <property type="project" value="TreeGrafter"/>
</dbReference>
<dbReference type="Proteomes" id="UP000617681">
    <property type="component" value="Chromosome"/>
</dbReference>
<dbReference type="Gene3D" id="1.20.1510.10">
    <property type="entry name" value="Cation efflux protein transmembrane domain"/>
    <property type="match status" value="1"/>
</dbReference>
<name>A0A7T4EF24_9CORY</name>
<evidence type="ECO:0000313" key="13">
    <source>
        <dbReference type="Proteomes" id="UP000596145"/>
    </source>
</evidence>
<dbReference type="GeneID" id="92759549"/>
<comment type="subcellular location">
    <subcellularLocation>
        <location evidence="1">Membrane</location>
        <topology evidence="1">Multi-pass membrane protein</topology>
    </subcellularLocation>
</comment>
<feature type="transmembrane region" description="Helical" evidence="8">
    <location>
        <begin position="53"/>
        <end position="72"/>
    </location>
</feature>
<evidence type="ECO:0000313" key="11">
    <source>
        <dbReference type="EMBL" id="QQB46183.1"/>
    </source>
</evidence>
<evidence type="ECO:0000259" key="10">
    <source>
        <dbReference type="Pfam" id="PF16916"/>
    </source>
</evidence>
<dbReference type="PANTHER" id="PTHR11562">
    <property type="entry name" value="CATION EFFLUX PROTEIN/ ZINC TRANSPORTER"/>
    <property type="match status" value="1"/>
</dbReference>
<proteinExistence type="inferred from homology"/>
<keyword evidence="7 8" id="KW-0472">Membrane</keyword>
<evidence type="ECO:0000256" key="5">
    <source>
        <dbReference type="ARBA" id="ARBA00022989"/>
    </source>
</evidence>
<comment type="similarity">
    <text evidence="2">Belongs to the cation diffusion facilitator (CDF) transporter (TC 2.A.4) family. SLC30A subfamily.</text>
</comment>
<dbReference type="SUPFAM" id="SSF161111">
    <property type="entry name" value="Cation efflux protein transmembrane domain-like"/>
    <property type="match status" value="1"/>
</dbReference>
<feature type="transmembrane region" description="Helical" evidence="8">
    <location>
        <begin position="157"/>
        <end position="182"/>
    </location>
</feature>
<dbReference type="PANTHER" id="PTHR11562:SF17">
    <property type="entry name" value="RE54080P-RELATED"/>
    <property type="match status" value="1"/>
</dbReference>
<evidence type="ECO:0000256" key="6">
    <source>
        <dbReference type="ARBA" id="ARBA00023065"/>
    </source>
</evidence>
<dbReference type="Pfam" id="PF01545">
    <property type="entry name" value="Cation_efflux"/>
    <property type="match status" value="1"/>
</dbReference>
<feature type="domain" description="Cation efflux protein transmembrane" evidence="9">
    <location>
        <begin position="23"/>
        <end position="214"/>
    </location>
</feature>
<gene>
    <name evidence="11" type="ORF">I6I10_12165</name>
    <name evidence="12" type="ORF">I6J21_03950</name>
</gene>